<dbReference type="RefSeq" id="XP_015652734.1">
    <property type="nucleotide sequence ID" value="XM_015808683.1"/>
</dbReference>
<dbReference type="InterPro" id="IPR038917">
    <property type="entry name" value="Malonyl_CoA_deC"/>
</dbReference>
<dbReference type="OMA" id="HVSNGAT"/>
<dbReference type="InterPro" id="IPR007956">
    <property type="entry name" value="Malonyl_CoA_deC_C"/>
</dbReference>
<dbReference type="Pfam" id="PF05292">
    <property type="entry name" value="MCD"/>
    <property type="match status" value="2"/>
</dbReference>
<accession>A0A0M9FR10</accession>
<dbReference type="GO" id="GO:0006633">
    <property type="term" value="P:fatty acid biosynthetic process"/>
    <property type="evidence" value="ECO:0007669"/>
    <property type="project" value="InterPro"/>
</dbReference>
<name>A0A0M9FR10_LEPPY</name>
<comment type="caution">
    <text evidence="2">The sequence shown here is derived from an EMBL/GenBank/DDBJ whole genome shotgun (WGS) entry which is preliminary data.</text>
</comment>
<dbReference type="OrthoDB" id="426718at2759"/>
<evidence type="ECO:0000313" key="3">
    <source>
        <dbReference type="Proteomes" id="UP000037923"/>
    </source>
</evidence>
<proteinExistence type="predicted"/>
<dbReference type="AlphaFoldDB" id="A0A0M9FR10"/>
<evidence type="ECO:0000313" key="2">
    <source>
        <dbReference type="EMBL" id="KPA74295.1"/>
    </source>
</evidence>
<dbReference type="GO" id="GO:0050080">
    <property type="term" value="F:malonyl-CoA decarboxylase activity"/>
    <property type="evidence" value="ECO:0007669"/>
    <property type="project" value="InterPro"/>
</dbReference>
<dbReference type="GO" id="GO:0006085">
    <property type="term" value="P:acetyl-CoA biosynthetic process"/>
    <property type="evidence" value="ECO:0007669"/>
    <property type="project" value="TreeGrafter"/>
</dbReference>
<dbReference type="InterPro" id="IPR042303">
    <property type="entry name" value="Malonyl_CoA_deC_C_sf"/>
</dbReference>
<feature type="domain" description="Malonyl-CoA decarboxylase C-terminal" evidence="1">
    <location>
        <begin position="693"/>
        <end position="779"/>
    </location>
</feature>
<reference evidence="2 3" key="1">
    <citation type="submission" date="2015-07" db="EMBL/GenBank/DDBJ databases">
        <title>High-quality genome of monoxenous trypanosomatid Leptomonas pyrrhocoris.</title>
        <authorList>
            <person name="Flegontov P."/>
            <person name="Butenko A."/>
            <person name="Firsov S."/>
            <person name="Vlcek C."/>
            <person name="Logacheva M.D."/>
            <person name="Field M."/>
            <person name="Filatov D."/>
            <person name="Flegontova O."/>
            <person name="Gerasimov E."/>
            <person name="Jackson A.P."/>
            <person name="Kelly S."/>
            <person name="Opperdoes F."/>
            <person name="O'Reilly A."/>
            <person name="Votypka J."/>
            <person name="Yurchenko V."/>
            <person name="Lukes J."/>
        </authorList>
    </citation>
    <scope>NUCLEOTIDE SEQUENCE [LARGE SCALE GENOMIC DNA]</scope>
    <source>
        <strain evidence="2">H10</strain>
    </source>
</reference>
<feature type="domain" description="Malonyl-CoA decarboxylase C-terminal" evidence="1">
    <location>
        <begin position="388"/>
        <end position="629"/>
    </location>
</feature>
<organism evidence="2 3">
    <name type="scientific">Leptomonas pyrrhocoris</name>
    <name type="common">Firebug parasite</name>
    <dbReference type="NCBI Taxonomy" id="157538"/>
    <lineage>
        <taxon>Eukaryota</taxon>
        <taxon>Discoba</taxon>
        <taxon>Euglenozoa</taxon>
        <taxon>Kinetoplastea</taxon>
        <taxon>Metakinetoplastina</taxon>
        <taxon>Trypanosomatida</taxon>
        <taxon>Trypanosomatidae</taxon>
        <taxon>Leishmaniinae</taxon>
        <taxon>Leptomonas</taxon>
    </lineage>
</organism>
<protein>
    <submittedName>
        <fullName evidence="2">Putative mitochondrial malonyl-coa decarboxylase-like protein</fullName>
    </submittedName>
</protein>
<dbReference type="GO" id="GO:2001294">
    <property type="term" value="P:malonyl-CoA catabolic process"/>
    <property type="evidence" value="ECO:0007669"/>
    <property type="project" value="TreeGrafter"/>
</dbReference>
<dbReference type="GeneID" id="26909573"/>
<evidence type="ECO:0000259" key="1">
    <source>
        <dbReference type="Pfam" id="PF05292"/>
    </source>
</evidence>
<dbReference type="Proteomes" id="UP000037923">
    <property type="component" value="Unassembled WGS sequence"/>
</dbReference>
<dbReference type="EMBL" id="LGTL01000030">
    <property type="protein sequence ID" value="KPA74295.1"/>
    <property type="molecule type" value="Genomic_DNA"/>
</dbReference>
<dbReference type="VEuPathDB" id="TriTrypDB:LpyrH10_30_0510"/>
<dbReference type="GO" id="GO:0005759">
    <property type="term" value="C:mitochondrial matrix"/>
    <property type="evidence" value="ECO:0007669"/>
    <property type="project" value="TreeGrafter"/>
</dbReference>
<gene>
    <name evidence="2" type="ORF">ABB37_09290</name>
</gene>
<dbReference type="PANTHER" id="PTHR28641:SF1">
    <property type="entry name" value="MALONYL-COA DECARBOXYLASE, MITOCHONDRIAL"/>
    <property type="match status" value="1"/>
</dbReference>
<sequence>MFRFPVSHTLVMPRSSAAVATAAAMDTHCRFSSHWTQPSLQQSHAAARRTVTRGLGDVNEDRVARWCRRLWDITRRSADAVQPTHLLPRPNPLHEAQLKVMDETAATAARQAETRTAATTAATISAPTPVAAAVDEAVSPAATSTVTCDSMDVDALLARLQHAIRGDGGRIPGAIVEDVWAVFDLLVPPSTQDDVSAANITPEMEENFFAFVSTLNELDFDLQAVVQASKDLEVKLGVYLGQLRQLEDKEKQLAAVRLTRCATDRANEASEFTERLMKAKTEVMRCCFQARNVGAPLYYTWLRHTASLSDGLRRLMHFRKLAHHFETLCKRRIKEFSTQLTPAKSDLTAEAKDNLVRQQFKWRSRQMELGLIDNALSLLFHDFFAKEYLVMEELTWFSTPPSLLDQIMRAEGVHPFVNGIDDMRYRLQPTHHRHLFAFLHPAVVEEPLIAVQVALTHGIACSVDRILGRATPLADPANTTKAAELFRQLRAAETSHTAGETAAEIADGNVNTAIFYSINSAQSALRGMDMGNRLIKRVVKEIEGNINASRQGCNLMPILTFSTLSPIPLYVKWLAAEVAALATKAMRGTDATTAAAASTGIFGAKLTQAEEEQQYLAPLREAVAGYILRHPTVLTEEARAVAASAAAVGPKGDGHPSKVAEDPAAANVAALRYLLRLFQTSPTDTPAATAGNGVAAAAAAAGQWWNDHAFTGALEGPLLRSIAVYLCNVKRHGSARIHDPVGNFHVSNGATVYRLNYLGNTTAQGSRESACVMVNYWYDLPTVSSNLTEYEASQHVALGEPIEALLGAEAQ</sequence>
<keyword evidence="3" id="KW-1185">Reference proteome</keyword>
<dbReference type="Gene3D" id="3.40.630.150">
    <property type="entry name" value="Malonyl-CoA decarboxylase, catalytic domain"/>
    <property type="match status" value="2"/>
</dbReference>
<dbReference type="GO" id="GO:0005782">
    <property type="term" value="C:peroxisomal matrix"/>
    <property type="evidence" value="ECO:0007669"/>
    <property type="project" value="TreeGrafter"/>
</dbReference>
<dbReference type="PANTHER" id="PTHR28641">
    <property type="match status" value="1"/>
</dbReference>